<accession>A0A1V0AC19</accession>
<dbReference type="AlphaFoldDB" id="A0A1V0AC19"/>
<feature type="compositionally biased region" description="Polar residues" evidence="1">
    <location>
        <begin position="100"/>
        <end position="115"/>
    </location>
</feature>
<feature type="region of interest" description="Disordered" evidence="1">
    <location>
        <begin position="32"/>
        <end position="115"/>
    </location>
</feature>
<feature type="compositionally biased region" description="Low complexity" evidence="1">
    <location>
        <begin position="35"/>
        <end position="53"/>
    </location>
</feature>
<evidence type="ECO:0000256" key="1">
    <source>
        <dbReference type="SAM" id="MobiDB-lite"/>
    </source>
</evidence>
<protein>
    <submittedName>
        <fullName evidence="2">Uncharacterized protein</fullName>
    </submittedName>
</protein>
<dbReference type="KEGG" id="noa:BKM31_44970"/>
<evidence type="ECO:0000313" key="3">
    <source>
        <dbReference type="Proteomes" id="UP000190797"/>
    </source>
</evidence>
<reference evidence="3" key="1">
    <citation type="journal article" date="2017" name="Med. Chem. Commun.">
        <title>Nonomuraea sp. ATCC 55076 harbours the largest actinomycete chromosome to date and the kistamicin biosynthetic gene cluster.</title>
        <authorList>
            <person name="Nazari B."/>
            <person name="Forneris C.C."/>
            <person name="Gibson M.I."/>
            <person name="Moon K."/>
            <person name="Schramma K.R."/>
            <person name="Seyedsayamdost M.R."/>
        </authorList>
    </citation>
    <scope>NUCLEOTIDE SEQUENCE [LARGE SCALE GENOMIC DNA]</scope>
    <source>
        <strain evidence="3">ATCC 55076</strain>
    </source>
</reference>
<sequence length="115" mass="12297">MAPNLRPTTVHAWPSMICCTKVPRWVRWVSGRNQSTTDSAPTIAAPASPTTTSRSNDTRLPDSNIRNTASPITNAGTPPKSAPQEGHPSAKTANAPYTEHNPTTTTLDTPRPSSH</sequence>
<dbReference type="EMBL" id="CP017717">
    <property type="protein sequence ID" value="AQZ67672.1"/>
    <property type="molecule type" value="Genomic_DNA"/>
</dbReference>
<feature type="compositionally biased region" description="Polar residues" evidence="1">
    <location>
        <begin position="64"/>
        <end position="76"/>
    </location>
</feature>
<evidence type="ECO:0000313" key="2">
    <source>
        <dbReference type="EMBL" id="AQZ67672.1"/>
    </source>
</evidence>
<dbReference type="STRING" id="1909395.BKM31_44970"/>
<keyword evidence="3" id="KW-1185">Reference proteome</keyword>
<name>A0A1V0AC19_9ACTN</name>
<organism evidence="2 3">
    <name type="scientific">[Actinomadura] parvosata subsp. kistnae</name>
    <dbReference type="NCBI Taxonomy" id="1909395"/>
    <lineage>
        <taxon>Bacteria</taxon>
        <taxon>Bacillati</taxon>
        <taxon>Actinomycetota</taxon>
        <taxon>Actinomycetes</taxon>
        <taxon>Streptosporangiales</taxon>
        <taxon>Streptosporangiaceae</taxon>
        <taxon>Nonomuraea</taxon>
    </lineage>
</organism>
<proteinExistence type="predicted"/>
<gene>
    <name evidence="2" type="ORF">BKM31_44970</name>
</gene>
<dbReference type="Proteomes" id="UP000190797">
    <property type="component" value="Chromosome"/>
</dbReference>